<dbReference type="GO" id="GO:0005634">
    <property type="term" value="C:nucleus"/>
    <property type="evidence" value="ECO:0007669"/>
    <property type="project" value="TreeGrafter"/>
</dbReference>
<dbReference type="InterPro" id="IPR027799">
    <property type="entry name" value="Rtf2_RING-finger"/>
</dbReference>
<protein>
    <recommendedName>
        <fullName evidence="2">Replication termination factor 2</fullName>
    </recommendedName>
    <alternativeName>
        <fullName evidence="3">Replication termination factor 2 domain-containing protein 1</fullName>
    </alternativeName>
</protein>
<dbReference type="PANTHER" id="PTHR12775">
    <property type="entry name" value="PROTEIN C20ORF43 HOMOLOG"/>
    <property type="match status" value="1"/>
</dbReference>
<feature type="compositionally biased region" description="Polar residues" evidence="4">
    <location>
        <begin position="187"/>
        <end position="205"/>
    </location>
</feature>
<comment type="similarity">
    <text evidence="1">Belongs to the rtf2 family.</text>
</comment>
<feature type="compositionally biased region" description="Basic and acidic residues" evidence="4">
    <location>
        <begin position="217"/>
        <end position="232"/>
    </location>
</feature>
<keyword evidence="5" id="KW-1185">Reference proteome</keyword>
<evidence type="ECO:0000256" key="4">
    <source>
        <dbReference type="SAM" id="MobiDB-lite"/>
    </source>
</evidence>
<evidence type="ECO:0000256" key="2">
    <source>
        <dbReference type="ARBA" id="ARBA00015157"/>
    </source>
</evidence>
<dbReference type="AlphaFoldDB" id="A0AA85KGD9"/>
<accession>A0AA85KGD9</accession>
<dbReference type="Proteomes" id="UP000050795">
    <property type="component" value="Unassembled WGS sequence"/>
</dbReference>
<evidence type="ECO:0000256" key="3">
    <source>
        <dbReference type="ARBA" id="ARBA00030367"/>
    </source>
</evidence>
<feature type="region of interest" description="Disordered" evidence="4">
    <location>
        <begin position="177"/>
        <end position="253"/>
    </location>
</feature>
<feature type="compositionally biased region" description="Polar residues" evidence="4">
    <location>
        <begin position="242"/>
        <end position="253"/>
    </location>
</feature>
<reference evidence="6" key="2">
    <citation type="submission" date="2023-11" db="UniProtKB">
        <authorList>
            <consortium name="WormBaseParasite"/>
        </authorList>
    </citation>
    <scope>IDENTIFICATION</scope>
</reference>
<dbReference type="PANTHER" id="PTHR12775:SF0">
    <property type="entry name" value="REPLICATION TERMINATION FACTOR 2"/>
    <property type="match status" value="1"/>
</dbReference>
<organism evidence="5 6">
    <name type="scientific">Trichobilharzia regenti</name>
    <name type="common">Nasal bird schistosome</name>
    <dbReference type="NCBI Taxonomy" id="157069"/>
    <lineage>
        <taxon>Eukaryota</taxon>
        <taxon>Metazoa</taxon>
        <taxon>Spiralia</taxon>
        <taxon>Lophotrochozoa</taxon>
        <taxon>Platyhelminthes</taxon>
        <taxon>Trematoda</taxon>
        <taxon>Digenea</taxon>
        <taxon>Strigeidida</taxon>
        <taxon>Schistosomatoidea</taxon>
        <taxon>Schistosomatidae</taxon>
        <taxon>Trichobilharzia</taxon>
    </lineage>
</organism>
<dbReference type="Pfam" id="PF04641">
    <property type="entry name" value="Rtf2"/>
    <property type="match status" value="1"/>
</dbReference>
<evidence type="ECO:0000313" key="5">
    <source>
        <dbReference type="Proteomes" id="UP000050795"/>
    </source>
</evidence>
<name>A0AA85KGD9_TRIRE</name>
<dbReference type="WBParaSite" id="TREG1_84060.1">
    <property type="protein sequence ID" value="TREG1_84060.1"/>
    <property type="gene ID" value="TREG1_84060"/>
</dbReference>
<dbReference type="CDD" id="cd16653">
    <property type="entry name" value="RING-like_Rtf2"/>
    <property type="match status" value="1"/>
</dbReference>
<proteinExistence type="inferred from homology"/>
<dbReference type="GO" id="GO:0006274">
    <property type="term" value="P:DNA replication termination"/>
    <property type="evidence" value="ECO:0007669"/>
    <property type="project" value="TreeGrafter"/>
</dbReference>
<feature type="compositionally biased region" description="Basic and acidic residues" evidence="4">
    <location>
        <begin position="9"/>
        <end position="22"/>
    </location>
</feature>
<reference evidence="5" key="1">
    <citation type="submission" date="2022-06" db="EMBL/GenBank/DDBJ databases">
        <authorList>
            <person name="Berger JAMES D."/>
            <person name="Berger JAMES D."/>
        </authorList>
    </citation>
    <scope>NUCLEOTIDE SEQUENCE [LARGE SCALE GENOMIC DNA]</scope>
</reference>
<dbReference type="InterPro" id="IPR006735">
    <property type="entry name" value="Rtf2"/>
</dbReference>
<evidence type="ECO:0000256" key="1">
    <source>
        <dbReference type="ARBA" id="ARBA00009885"/>
    </source>
</evidence>
<evidence type="ECO:0000313" key="6">
    <source>
        <dbReference type="WBParaSite" id="TREG1_84060.1"/>
    </source>
</evidence>
<sequence>MGGDGGSIPRRDDLVKSKKKQEVANREAANMALWKHCSLTQDPLRQPVVSCLLGRLYNKESVINKLLTKTKGDGFSDHIKKLRDVKELRLSVTTNGTTTLDPQLFYCPVTGLEMSGIYPFVYLWGCGCVFSKKALTEVSSNLCMLCGTPFIRDDVILINPQTEEEIEAAKTRLANYQTKPKARKRSSTNNVPEQSDSTEGCSNIPTKKLAVENESSESNKRTESSSESKKSTTDIQPEAETSVPNKSIQEDPNVSSVYKSLFNTCEEAKRQPKPHWVTFNPLYFR</sequence>
<feature type="region of interest" description="Disordered" evidence="4">
    <location>
        <begin position="1"/>
        <end position="22"/>
    </location>
</feature>